<evidence type="ECO:0000313" key="10">
    <source>
        <dbReference type="EMBL" id="MBM0748099.1"/>
    </source>
</evidence>
<feature type="compositionally biased region" description="Low complexity" evidence="9">
    <location>
        <begin position="43"/>
        <end position="67"/>
    </location>
</feature>
<evidence type="ECO:0000313" key="11">
    <source>
        <dbReference type="Proteomes" id="UP000809137"/>
    </source>
</evidence>
<evidence type="ECO:0000256" key="7">
    <source>
        <dbReference type="ARBA" id="ARBA00049647"/>
    </source>
</evidence>
<dbReference type="InterPro" id="IPR032831">
    <property type="entry name" value="LptM_cons"/>
</dbReference>
<evidence type="ECO:0000256" key="5">
    <source>
        <dbReference type="ARBA" id="ARBA00023237"/>
    </source>
</evidence>
<dbReference type="Proteomes" id="UP000809137">
    <property type="component" value="Unassembled WGS sequence"/>
</dbReference>
<keyword evidence="4" id="KW-0564">Palmitate</keyword>
<comment type="subcellular location">
    <subcellularLocation>
        <location evidence="1">Cell outer membrane</location>
        <topology evidence="1">Lipid-anchor</topology>
    </subcellularLocation>
</comment>
<comment type="caution">
    <text evidence="10">The sequence shown here is derived from an EMBL/GenBank/DDBJ whole genome shotgun (WGS) entry which is preliminary data.</text>
</comment>
<accession>A0ABS1Z6N8</accession>
<evidence type="ECO:0000256" key="4">
    <source>
        <dbReference type="ARBA" id="ARBA00023139"/>
    </source>
</evidence>
<keyword evidence="6 10" id="KW-0449">Lipoprotein</keyword>
<protein>
    <recommendedName>
        <fullName evidence="8">LPS-assembly lipoprotein LptM</fullName>
    </recommendedName>
</protein>
<gene>
    <name evidence="10" type="ORF">JJB79_11810</name>
</gene>
<dbReference type="PROSITE" id="PS51257">
    <property type="entry name" value="PROKAR_LIPOPROTEIN"/>
    <property type="match status" value="1"/>
</dbReference>
<name>A0ABS1Z6N8_9GAMM</name>
<keyword evidence="3" id="KW-0472">Membrane</keyword>
<dbReference type="Pfam" id="PF13627">
    <property type="entry name" value="LptM_cons"/>
    <property type="match status" value="1"/>
</dbReference>
<feature type="region of interest" description="Disordered" evidence="9">
    <location>
        <begin position="26"/>
        <end position="67"/>
    </location>
</feature>
<dbReference type="GeneID" id="84689853"/>
<evidence type="ECO:0000256" key="3">
    <source>
        <dbReference type="ARBA" id="ARBA00023136"/>
    </source>
</evidence>
<sequence length="67" mass="7002">MRRVISQLGMALMLVSLAGCGLKGPLYFPPADKPQQNDKPTEQQQQAAQQADTGGLVTGSSSGVQSN</sequence>
<dbReference type="NCBIfam" id="NF047847">
    <property type="entry name" value="SS_mature_LptM"/>
    <property type="match status" value="1"/>
</dbReference>
<reference evidence="10 11" key="1">
    <citation type="submission" date="2021-01" db="EMBL/GenBank/DDBJ databases">
        <title>Complete genome sequence of Pantoea eucrina OB49, a heavy metal tolerant bacterium with PGPR potential isolated from wheat in Algeria.</title>
        <authorList>
            <person name="Lekired A."/>
            <person name="Ouzari I.H."/>
        </authorList>
    </citation>
    <scope>NUCLEOTIDE SEQUENCE [LARGE SCALE GENOMIC DNA]</scope>
    <source>
        <strain evidence="10 11">OB49</strain>
    </source>
</reference>
<evidence type="ECO:0000256" key="6">
    <source>
        <dbReference type="ARBA" id="ARBA00023288"/>
    </source>
</evidence>
<keyword evidence="11" id="KW-1185">Reference proteome</keyword>
<comment type="similarity">
    <text evidence="7">Belongs to the LptM family.</text>
</comment>
<proteinExistence type="inferred from homology"/>
<keyword evidence="2" id="KW-0732">Signal</keyword>
<evidence type="ECO:0000256" key="2">
    <source>
        <dbReference type="ARBA" id="ARBA00022729"/>
    </source>
</evidence>
<evidence type="ECO:0000256" key="1">
    <source>
        <dbReference type="ARBA" id="ARBA00004459"/>
    </source>
</evidence>
<dbReference type="EMBL" id="JAFCXS010000008">
    <property type="protein sequence ID" value="MBM0748099.1"/>
    <property type="molecule type" value="Genomic_DNA"/>
</dbReference>
<dbReference type="RefSeq" id="WP_039381747.1">
    <property type="nucleotide sequence ID" value="NZ_CP083448.1"/>
</dbReference>
<keyword evidence="5" id="KW-0998">Cell outer membrane</keyword>
<evidence type="ECO:0000256" key="8">
    <source>
        <dbReference type="ARBA" id="ARBA00049730"/>
    </source>
</evidence>
<organism evidence="10 11">
    <name type="scientific">Pantoea eucrina</name>
    <dbReference type="NCBI Taxonomy" id="472693"/>
    <lineage>
        <taxon>Bacteria</taxon>
        <taxon>Pseudomonadati</taxon>
        <taxon>Pseudomonadota</taxon>
        <taxon>Gammaproteobacteria</taxon>
        <taxon>Enterobacterales</taxon>
        <taxon>Erwiniaceae</taxon>
        <taxon>Pantoea</taxon>
    </lineage>
</organism>
<evidence type="ECO:0000256" key="9">
    <source>
        <dbReference type="SAM" id="MobiDB-lite"/>
    </source>
</evidence>